<dbReference type="EMBL" id="ASHM01109100">
    <property type="protein sequence ID" value="PNX69558.1"/>
    <property type="molecule type" value="Genomic_DNA"/>
</dbReference>
<gene>
    <name evidence="2" type="ORF">L195_g056782</name>
</gene>
<evidence type="ECO:0000313" key="3">
    <source>
        <dbReference type="Proteomes" id="UP000236291"/>
    </source>
</evidence>
<proteinExistence type="predicted"/>
<evidence type="ECO:0000313" key="2">
    <source>
        <dbReference type="EMBL" id="PNX69558.1"/>
    </source>
</evidence>
<feature type="non-terminal residue" evidence="2">
    <location>
        <position position="80"/>
    </location>
</feature>
<sequence>MHTDDVVTGFDATTVLRKQQMLFDHNKAFRERISVFAKEMNLLKEAHKGGKEESQLGNEGGEEESELVGKEEDNGGEKVI</sequence>
<name>A0A2K3KTF7_TRIPR</name>
<reference evidence="2 3" key="2">
    <citation type="journal article" date="2017" name="Front. Plant Sci.">
        <title>Gene Classification and Mining of Molecular Markers Useful in Red Clover (Trifolium pratense) Breeding.</title>
        <authorList>
            <person name="Istvanek J."/>
            <person name="Dluhosova J."/>
            <person name="Dluhos P."/>
            <person name="Patkova L."/>
            <person name="Nedelnik J."/>
            <person name="Repkova J."/>
        </authorList>
    </citation>
    <scope>NUCLEOTIDE SEQUENCE [LARGE SCALE GENOMIC DNA]</scope>
    <source>
        <strain evidence="3">cv. Tatra</strain>
        <tissue evidence="2">Young leaves</tissue>
    </source>
</reference>
<accession>A0A2K3KTF7</accession>
<organism evidence="2 3">
    <name type="scientific">Trifolium pratense</name>
    <name type="common">Red clover</name>
    <dbReference type="NCBI Taxonomy" id="57577"/>
    <lineage>
        <taxon>Eukaryota</taxon>
        <taxon>Viridiplantae</taxon>
        <taxon>Streptophyta</taxon>
        <taxon>Embryophyta</taxon>
        <taxon>Tracheophyta</taxon>
        <taxon>Spermatophyta</taxon>
        <taxon>Magnoliopsida</taxon>
        <taxon>eudicotyledons</taxon>
        <taxon>Gunneridae</taxon>
        <taxon>Pentapetalae</taxon>
        <taxon>rosids</taxon>
        <taxon>fabids</taxon>
        <taxon>Fabales</taxon>
        <taxon>Fabaceae</taxon>
        <taxon>Papilionoideae</taxon>
        <taxon>50 kb inversion clade</taxon>
        <taxon>NPAAA clade</taxon>
        <taxon>Hologalegina</taxon>
        <taxon>IRL clade</taxon>
        <taxon>Trifolieae</taxon>
        <taxon>Trifolium</taxon>
    </lineage>
</organism>
<feature type="compositionally biased region" description="Basic and acidic residues" evidence="1">
    <location>
        <begin position="67"/>
        <end position="80"/>
    </location>
</feature>
<dbReference type="Proteomes" id="UP000236291">
    <property type="component" value="Unassembled WGS sequence"/>
</dbReference>
<reference evidence="2 3" key="1">
    <citation type="journal article" date="2014" name="Am. J. Bot.">
        <title>Genome assembly and annotation for red clover (Trifolium pratense; Fabaceae).</title>
        <authorList>
            <person name="Istvanek J."/>
            <person name="Jaros M."/>
            <person name="Krenek A."/>
            <person name="Repkova J."/>
        </authorList>
    </citation>
    <scope>NUCLEOTIDE SEQUENCE [LARGE SCALE GENOMIC DNA]</scope>
    <source>
        <strain evidence="3">cv. Tatra</strain>
        <tissue evidence="2">Young leaves</tissue>
    </source>
</reference>
<evidence type="ECO:0000256" key="1">
    <source>
        <dbReference type="SAM" id="MobiDB-lite"/>
    </source>
</evidence>
<protein>
    <submittedName>
        <fullName evidence="2">Uncharacterized protein</fullName>
    </submittedName>
</protein>
<comment type="caution">
    <text evidence="2">The sequence shown here is derived from an EMBL/GenBank/DDBJ whole genome shotgun (WGS) entry which is preliminary data.</text>
</comment>
<dbReference type="AlphaFoldDB" id="A0A2K3KTF7"/>
<feature type="region of interest" description="Disordered" evidence="1">
    <location>
        <begin position="46"/>
        <end position="80"/>
    </location>
</feature>